<dbReference type="Pfam" id="PF03345">
    <property type="entry name" value="OST48_N"/>
    <property type="match status" value="1"/>
</dbReference>
<evidence type="ECO:0000256" key="5">
    <source>
        <dbReference type="ARBA" id="ARBA00022692"/>
    </source>
</evidence>
<comment type="pathway">
    <text evidence="2 9">Protein modification; protein glycosylation.</text>
</comment>
<dbReference type="AlphaFoldDB" id="A0A0N5AKH7"/>
<keyword evidence="12" id="KW-1185">Reference proteome</keyword>
<dbReference type="Pfam" id="PF23358">
    <property type="entry name" value="OST48_MD"/>
    <property type="match status" value="1"/>
</dbReference>
<dbReference type="WBParaSite" id="SMUV_0000500101-mRNA-1">
    <property type="protein sequence ID" value="SMUV_0000500101-mRNA-1"/>
    <property type="gene ID" value="SMUV_0000500101"/>
</dbReference>
<evidence type="ECO:0000256" key="7">
    <source>
        <dbReference type="ARBA" id="ARBA00022989"/>
    </source>
</evidence>
<comment type="subcellular location">
    <subcellularLocation>
        <location evidence="1 9">Endoplasmic reticulum membrane</location>
        <topology evidence="1 9">Single-pass type I membrane protein</topology>
    </subcellularLocation>
</comment>
<dbReference type="PANTHER" id="PTHR10830:SF0">
    <property type="entry name" value="DOLICHYL-DIPHOSPHOOLIGOSACCHARIDE--PROTEIN GLYCOSYLTRANSFERASE 48 KDA SUBUNIT"/>
    <property type="match status" value="1"/>
</dbReference>
<evidence type="ECO:0000313" key="13">
    <source>
        <dbReference type="WBParaSite" id="SMUV_0000500101-mRNA-1"/>
    </source>
</evidence>
<comment type="function">
    <text evidence="9">Subunit of the oligosaccharyl transferase (OST) complex that catalyzes the initial transfer of a defined glycan (Glc(3)Man(9)GlcNAc(2) in eukaryotes) from the lipid carrier dolichol-pyrophosphate to an asparagine residue within an Asn-X-Ser/Thr consensus motif in nascent polypeptide chains, the first step in protein N-glycosylation. N-glycosylation occurs cotranslationally and the complex associates with the Sec61 complex at the channel-forming translocon complex that mediates protein translocation across the endoplasmic reticulum (ER).</text>
</comment>
<dbReference type="STRING" id="451379.A0A0N5AKH7"/>
<dbReference type="PANTHER" id="PTHR10830">
    <property type="entry name" value="DOLICHYL-DIPHOSPHOOLIGOSACCHARIDE--PROTEIN GLYCOSYLTRANSFERASE 48 KDA SUBUNIT"/>
    <property type="match status" value="1"/>
</dbReference>
<feature type="domain" description="OST48 N-terminal" evidence="10">
    <location>
        <begin position="22"/>
        <end position="276"/>
    </location>
</feature>
<keyword evidence="5 9" id="KW-0812">Transmembrane</keyword>
<dbReference type="Proteomes" id="UP000046393">
    <property type="component" value="Unplaced"/>
</dbReference>
<feature type="domain" description="OST48 middle" evidence="11">
    <location>
        <begin position="290"/>
        <end position="427"/>
    </location>
</feature>
<dbReference type="InterPro" id="IPR005013">
    <property type="entry name" value="DDOST_48_kDa_subunit"/>
</dbReference>
<accession>A0A0N5AKH7</accession>
<reference evidence="13" key="1">
    <citation type="submission" date="2017-02" db="UniProtKB">
        <authorList>
            <consortium name="WormBaseParasite"/>
        </authorList>
    </citation>
    <scope>IDENTIFICATION</scope>
</reference>
<proteinExistence type="inferred from homology"/>
<protein>
    <recommendedName>
        <fullName evidence="4 9">Dolichyl-diphosphooligosaccharide--protein glycosyltransferase 48 kDa subunit</fullName>
        <shortName evidence="9">Oligosaccharyl transferase 48 kDa subunit</shortName>
    </recommendedName>
</protein>
<dbReference type="UniPathway" id="UPA00378"/>
<evidence type="ECO:0000256" key="9">
    <source>
        <dbReference type="RuleBase" id="RU361142"/>
    </source>
</evidence>
<evidence type="ECO:0000256" key="3">
    <source>
        <dbReference type="ARBA" id="ARBA00008743"/>
    </source>
</evidence>
<organism evidence="12 13">
    <name type="scientific">Syphacia muris</name>
    <dbReference type="NCBI Taxonomy" id="451379"/>
    <lineage>
        <taxon>Eukaryota</taxon>
        <taxon>Metazoa</taxon>
        <taxon>Ecdysozoa</taxon>
        <taxon>Nematoda</taxon>
        <taxon>Chromadorea</taxon>
        <taxon>Rhabditida</taxon>
        <taxon>Spirurina</taxon>
        <taxon>Oxyuridomorpha</taxon>
        <taxon>Oxyuroidea</taxon>
        <taxon>Oxyuridae</taxon>
        <taxon>Syphacia</taxon>
    </lineage>
</organism>
<feature type="transmembrane region" description="Helical" evidence="9">
    <location>
        <begin position="403"/>
        <end position="425"/>
    </location>
</feature>
<keyword evidence="8 9" id="KW-0472">Membrane</keyword>
<dbReference type="InterPro" id="IPR055459">
    <property type="entry name" value="OST48_MD"/>
</dbReference>
<comment type="similarity">
    <text evidence="3 9">Belongs to the DDOST 48 kDa subunit family.</text>
</comment>
<evidence type="ECO:0000256" key="6">
    <source>
        <dbReference type="ARBA" id="ARBA00022824"/>
    </source>
</evidence>
<dbReference type="GO" id="GO:0018279">
    <property type="term" value="P:protein N-linked glycosylation via asparagine"/>
    <property type="evidence" value="ECO:0007669"/>
    <property type="project" value="UniProtKB-UniRule"/>
</dbReference>
<evidence type="ECO:0000259" key="10">
    <source>
        <dbReference type="Pfam" id="PF03345"/>
    </source>
</evidence>
<keyword evidence="7 9" id="KW-1133">Transmembrane helix</keyword>
<evidence type="ECO:0000256" key="4">
    <source>
        <dbReference type="ARBA" id="ARBA00013350"/>
    </source>
</evidence>
<name>A0A0N5AKH7_9BILA</name>
<evidence type="ECO:0000256" key="1">
    <source>
        <dbReference type="ARBA" id="ARBA00004115"/>
    </source>
</evidence>
<evidence type="ECO:0000256" key="8">
    <source>
        <dbReference type="ARBA" id="ARBA00023136"/>
    </source>
</evidence>
<comment type="subunit">
    <text evidence="9">Component of the oligosaccharyltransferase (OST) complex.</text>
</comment>
<evidence type="ECO:0000313" key="12">
    <source>
        <dbReference type="Proteomes" id="UP000046393"/>
    </source>
</evidence>
<dbReference type="InterPro" id="IPR055457">
    <property type="entry name" value="OST48_N"/>
</dbReference>
<evidence type="ECO:0000259" key="11">
    <source>
        <dbReference type="Pfam" id="PF23358"/>
    </source>
</evidence>
<evidence type="ECO:0000256" key="2">
    <source>
        <dbReference type="ARBA" id="ARBA00004922"/>
    </source>
</evidence>
<sequence>MDKDRISVLLTFLFITPIFCGRILVLVDNLNIRETHSIFFKSLQARGHVLTIKSADDQSLALTKFGEHLYDHLIIFAPGVDEFGGSVSIKEIASFIDNGGNVLVAAGTRIGDALRDLATENGFEYDEDKTAVIDHLNYDTALDEGDHTTIIAQPSQLMNAHMIIGDRSKIGPILYRGGALVSDKSNELRLELLTAATSAYSFNPHSTIDEYPAAVGKSIILIGALQARNNARVVLTGSLAMFSDLFINAEVNKYGAKDKVVKSGNLQLITEISKWVFMEKAVLSVKAVSHHKVGEKNPPREYTIMDKVIYSIDIEELKDGKWTPFKGNDVQLEFVRIDPFIRTTLKNKNGKLSAEIKLPDVYGVYKFLVDYRRVGYTHLYDVQQVSVRPLEHTQYERFIRSAYPYYVSAFSMVIGLMLFSCVFLYHKDKDVSSKELKKD</sequence>
<dbReference type="GO" id="GO:0008250">
    <property type="term" value="C:oligosaccharyltransferase complex"/>
    <property type="evidence" value="ECO:0007669"/>
    <property type="project" value="TreeGrafter"/>
</dbReference>
<keyword evidence="6 9" id="KW-0256">Endoplasmic reticulum</keyword>